<evidence type="ECO:0000313" key="2">
    <source>
        <dbReference type="EMBL" id="RMI01022.1"/>
    </source>
</evidence>
<proteinExistence type="predicted"/>
<keyword evidence="3" id="KW-1185">Reference proteome</keyword>
<organism evidence="2 3">
    <name type="scientific">Cellulomonas triticagri</name>
    <dbReference type="NCBI Taxonomy" id="2483352"/>
    <lineage>
        <taxon>Bacteria</taxon>
        <taxon>Bacillati</taxon>
        <taxon>Actinomycetota</taxon>
        <taxon>Actinomycetes</taxon>
        <taxon>Micrococcales</taxon>
        <taxon>Cellulomonadaceae</taxon>
        <taxon>Cellulomonas</taxon>
    </lineage>
</organism>
<reference evidence="2 3" key="1">
    <citation type="submission" date="2018-10" db="EMBL/GenBank/DDBJ databases">
        <title>Isolation, diversity and antifungal activity of actinobacteria from wheat.</title>
        <authorList>
            <person name="Han C."/>
        </authorList>
    </citation>
    <scope>NUCLEOTIDE SEQUENCE [LARGE SCALE GENOMIC DNA]</scope>
    <source>
        <strain evidence="2 3">NEAU-YY56</strain>
    </source>
</reference>
<name>A0A3M2IGG5_9CELL</name>
<feature type="domain" description="DUF1266" evidence="1">
    <location>
        <begin position="62"/>
        <end position="251"/>
    </location>
</feature>
<dbReference type="Pfam" id="PF06889">
    <property type="entry name" value="DUF1266"/>
    <property type="match status" value="1"/>
</dbReference>
<dbReference type="AlphaFoldDB" id="A0A3M2IGG5"/>
<comment type="caution">
    <text evidence="2">The sequence shown here is derived from an EMBL/GenBank/DDBJ whole genome shotgun (WGS) entry which is preliminary data.</text>
</comment>
<dbReference type="Proteomes" id="UP000269289">
    <property type="component" value="Unassembled WGS sequence"/>
</dbReference>
<accession>A0A3M2IGG5</accession>
<evidence type="ECO:0000259" key="1">
    <source>
        <dbReference type="Pfam" id="PF06889"/>
    </source>
</evidence>
<dbReference type="EMBL" id="RFFI01000254">
    <property type="protein sequence ID" value="RMI01022.1"/>
    <property type="molecule type" value="Genomic_DNA"/>
</dbReference>
<protein>
    <submittedName>
        <fullName evidence="2">DUF1266 domain-containing protein</fullName>
    </submittedName>
</protein>
<evidence type="ECO:0000313" key="3">
    <source>
        <dbReference type="Proteomes" id="UP000269289"/>
    </source>
</evidence>
<gene>
    <name evidence="2" type="ORF">EBM89_20670</name>
</gene>
<sequence length="252" mass="27029">MGLFDKIKAIFATEFATLDGAPALTPEQDRALALGAVYAAEGHLPMNAPTMEADPGTAQKLLSGAWDVHGPDDVDGAYAYLLHQGHRGYYALVAPRVEEVFATRGGRGLQKEHQARVAQEAAERGLDPERAQKWYVGWTGAAVAGGHAALPDPLPSSIVAWDAARVVHLSRLLLDAGLVTPDRAWDAMGEAVGLARPAYRGWEEFGRAFVVGRAFWTAGTSRNPVDGDLSKFDGAVDDLLKVDGSPWLRLAY</sequence>
<dbReference type="RefSeq" id="WP_122151417.1">
    <property type="nucleotide sequence ID" value="NZ_RFFI01000254.1"/>
</dbReference>
<dbReference type="InterPro" id="IPR009677">
    <property type="entry name" value="DUF1266"/>
</dbReference>
<dbReference type="OrthoDB" id="4322331at2"/>